<protein>
    <recommendedName>
        <fullName evidence="3">Camelysin metallo-endopeptidase</fullName>
    </recommendedName>
</protein>
<dbReference type="Proteomes" id="UP000272560">
    <property type="component" value="Unassembled WGS sequence"/>
</dbReference>
<comment type="caution">
    <text evidence="1">The sequence shown here is derived from an EMBL/GenBank/DDBJ whole genome shotgun (WGS) entry which is preliminary data.</text>
</comment>
<name>A0A3A5MAH0_9MICC</name>
<gene>
    <name evidence="1" type="ORF">D6T63_10480</name>
</gene>
<dbReference type="InterPro" id="IPR022121">
    <property type="entry name" value="Peptidase_M73_camelysin"/>
</dbReference>
<keyword evidence="2" id="KW-1185">Reference proteome</keyword>
<proteinExistence type="predicted"/>
<evidence type="ECO:0008006" key="3">
    <source>
        <dbReference type="Google" id="ProtNLM"/>
    </source>
</evidence>
<dbReference type="AlphaFoldDB" id="A0A3A5MAH0"/>
<dbReference type="EMBL" id="QZVT01000005">
    <property type="protein sequence ID" value="RJT79056.1"/>
    <property type="molecule type" value="Genomic_DNA"/>
</dbReference>
<dbReference type="OrthoDB" id="3788361at2"/>
<dbReference type="Pfam" id="PF12389">
    <property type="entry name" value="Peptidase_M73"/>
    <property type="match status" value="1"/>
</dbReference>
<organism evidence="1 2">
    <name type="scientific">Arthrobacter cheniae</name>
    <dbReference type="NCBI Taxonomy" id="1258888"/>
    <lineage>
        <taxon>Bacteria</taxon>
        <taxon>Bacillati</taxon>
        <taxon>Actinomycetota</taxon>
        <taxon>Actinomycetes</taxon>
        <taxon>Micrococcales</taxon>
        <taxon>Micrococcaceae</taxon>
        <taxon>Arthrobacter</taxon>
    </lineage>
</organism>
<evidence type="ECO:0000313" key="1">
    <source>
        <dbReference type="EMBL" id="RJT79056.1"/>
    </source>
</evidence>
<sequence>MARTARTSSTPAKRISMKSTSGKVLASVALLGVAASVAGLGTYGSFTSTTSASETVTAGTLKVALGDAGTATNRLTVPAIGVIPGDSVQRVATLTNAGNQDFGGVTLTTTAVTPNAQTLPTKLLTDAALGLQVTVDACTDPWTEAGTAPAYTYTCTGTTTSVLSTRPILGTDYALTNLQSIVSAKTDNLRVTATLPTAADNTFQGLTGSVNFAFTATQRAATSR</sequence>
<reference evidence="1 2" key="1">
    <citation type="submission" date="2018-09" db="EMBL/GenBank/DDBJ databases">
        <title>Novel species of Arthrobacter.</title>
        <authorList>
            <person name="Liu Q."/>
            <person name="Xin Y.-H."/>
        </authorList>
    </citation>
    <scope>NUCLEOTIDE SEQUENCE [LARGE SCALE GENOMIC DNA]</scope>
    <source>
        <strain evidence="1 2">Hz2</strain>
    </source>
</reference>
<evidence type="ECO:0000313" key="2">
    <source>
        <dbReference type="Proteomes" id="UP000272560"/>
    </source>
</evidence>
<dbReference type="RefSeq" id="WP_120149003.1">
    <property type="nucleotide sequence ID" value="NZ_QZVT01000005.1"/>
</dbReference>
<accession>A0A3A5MAH0</accession>